<comment type="similarity">
    <text evidence="3 6">Belongs to the eukaryotic release factor 1 family. Pelota subfamily.</text>
</comment>
<keyword evidence="5 6" id="KW-0479">Metal-binding</keyword>
<keyword evidence="4 6" id="KW-0963">Cytoplasm</keyword>
<dbReference type="GO" id="GO:0005737">
    <property type="term" value="C:cytoplasm"/>
    <property type="evidence" value="ECO:0007669"/>
    <property type="project" value="UniProtKB-SubCell"/>
</dbReference>
<dbReference type="Pfam" id="PF03465">
    <property type="entry name" value="eRF1_3"/>
    <property type="match status" value="1"/>
</dbReference>
<dbReference type="Pfam" id="PF26356">
    <property type="entry name" value="Pelota_N"/>
    <property type="match status" value="1"/>
</dbReference>
<dbReference type="InterPro" id="IPR005141">
    <property type="entry name" value="eRF1_2"/>
</dbReference>
<evidence type="ECO:0000256" key="6">
    <source>
        <dbReference type="RuleBase" id="RU362019"/>
    </source>
</evidence>
<dbReference type="SUPFAM" id="SSF55315">
    <property type="entry name" value="L30e-like"/>
    <property type="match status" value="1"/>
</dbReference>
<dbReference type="InterPro" id="IPR005140">
    <property type="entry name" value="eRF1_Pelota-like_N"/>
</dbReference>
<dbReference type="InterPro" id="IPR004405">
    <property type="entry name" value="TF_pelota"/>
</dbReference>
<evidence type="ECO:0000256" key="4">
    <source>
        <dbReference type="ARBA" id="ARBA00022490"/>
    </source>
</evidence>
<dbReference type="OrthoDB" id="10249111at2759"/>
<dbReference type="Proteomes" id="UP000664169">
    <property type="component" value="Unassembled WGS sequence"/>
</dbReference>
<evidence type="ECO:0000259" key="7">
    <source>
        <dbReference type="SMART" id="SM01194"/>
    </source>
</evidence>
<accession>A0A8H3EG92</accession>
<dbReference type="Gene3D" id="3.30.1330.30">
    <property type="match status" value="1"/>
</dbReference>
<dbReference type="SUPFAM" id="SSF53137">
    <property type="entry name" value="Translational machinery components"/>
    <property type="match status" value="1"/>
</dbReference>
<evidence type="ECO:0000256" key="2">
    <source>
        <dbReference type="ARBA" id="ARBA00004496"/>
    </source>
</evidence>
<dbReference type="SMART" id="SM01194">
    <property type="entry name" value="eRF1_1"/>
    <property type="match status" value="1"/>
</dbReference>
<protein>
    <recommendedName>
        <fullName evidence="6">Protein DOM34 homolog</fullName>
    </recommendedName>
</protein>
<dbReference type="EMBL" id="CAJPDQ010000001">
    <property type="protein sequence ID" value="CAF9903407.1"/>
    <property type="molecule type" value="Genomic_DNA"/>
</dbReference>
<dbReference type="PANTHER" id="PTHR10853:SF0">
    <property type="entry name" value="PROTEIN PELOTA HOMOLOG"/>
    <property type="match status" value="1"/>
</dbReference>
<sequence length="394" mass="43477">MRLIKQNIERDGSGQVTLYPEDPEDMWSAYNLIRPNDLLRASALRRVTTESATGSSSSHRVHTTLTIRVRSTNFDAQASTLHVSGQVAAENDFTKVGQYHTLDLELHRNFTIEKAEGWDSVSKGIVAEACNAKRGASAWAVIMSEGIANIAMFTGERTVLKQRINVPIPGKKGDGRARDRAVERFFSTILEILLRCIDIGEALPILLASPAYTASNFLKFVMDTATRTGNKQLLAQRPNFLPVHSSTGQYHSLAEVLKDPAVVSRLKDTRYARETALVDKFFELMRKDDGRAWYGPGEVEKAVDAGAVGRGGGVLLINNSLFRSLDVDVRKRWVALVDRVRDVEGGEVKVLSSEHESGKRLEGLGGIAAILTYPIFDLDEDKPEEDVQEEPAAV</sequence>
<dbReference type="Gene3D" id="2.30.30.870">
    <property type="entry name" value="Pelota, domain A"/>
    <property type="match status" value="1"/>
</dbReference>
<evidence type="ECO:0000256" key="5">
    <source>
        <dbReference type="ARBA" id="ARBA00022723"/>
    </source>
</evidence>
<dbReference type="SUPFAM" id="SSF159065">
    <property type="entry name" value="Dom34/Pelota N-terminal domain-like"/>
    <property type="match status" value="1"/>
</dbReference>
<dbReference type="GO" id="GO:0032790">
    <property type="term" value="P:ribosome disassembly"/>
    <property type="evidence" value="ECO:0007669"/>
    <property type="project" value="TreeGrafter"/>
</dbReference>
<proteinExistence type="inferred from homology"/>
<keyword evidence="9" id="KW-1185">Reference proteome</keyword>
<dbReference type="Gene3D" id="3.30.420.60">
    <property type="entry name" value="eRF1 domain 2"/>
    <property type="match status" value="1"/>
</dbReference>
<dbReference type="InterPro" id="IPR038069">
    <property type="entry name" value="Pelota/DOM34_N"/>
</dbReference>
<dbReference type="InterPro" id="IPR005142">
    <property type="entry name" value="eRF1_3"/>
</dbReference>
<dbReference type="GO" id="GO:0071025">
    <property type="term" value="P:RNA surveillance"/>
    <property type="evidence" value="ECO:0007669"/>
    <property type="project" value="InterPro"/>
</dbReference>
<dbReference type="GO" id="GO:0070481">
    <property type="term" value="P:nuclear-transcribed mRNA catabolic process, non-stop decay"/>
    <property type="evidence" value="ECO:0007669"/>
    <property type="project" value="InterPro"/>
</dbReference>
<feature type="domain" description="eRF1/Pelota-like N-terminal" evidence="7">
    <location>
        <begin position="1"/>
        <end position="131"/>
    </location>
</feature>
<dbReference type="InterPro" id="IPR042226">
    <property type="entry name" value="eFR1_2_sf"/>
</dbReference>
<dbReference type="PANTHER" id="PTHR10853">
    <property type="entry name" value="PELOTA"/>
    <property type="match status" value="1"/>
</dbReference>
<comment type="function">
    <text evidence="6">Component of the Dom34-Hbs1 complex, a complex that recognizes stalled ribosomes and triggers the No-Go Decay (NGD) pathway (PubMed:20890290). In the Dom34-Hbs1 complex, dom34 recognizes ribosomes stalled at the 3' end of an mRNA and engages stalled ribosomes by destabilizing mRNA in the mRNA channel. Following ribosome-binding, the Dom34-Hbs1 complex promotes the disassembly of stalled ribosomes, followed by degradation of damaged mRNAs as part of the NGD pathway.</text>
</comment>
<dbReference type="InterPro" id="IPR058547">
    <property type="entry name" value="Pelota_N"/>
</dbReference>
<organism evidence="8 9">
    <name type="scientific">Gomphillus americanus</name>
    <dbReference type="NCBI Taxonomy" id="1940652"/>
    <lineage>
        <taxon>Eukaryota</taxon>
        <taxon>Fungi</taxon>
        <taxon>Dikarya</taxon>
        <taxon>Ascomycota</taxon>
        <taxon>Pezizomycotina</taxon>
        <taxon>Lecanoromycetes</taxon>
        <taxon>OSLEUM clade</taxon>
        <taxon>Ostropomycetidae</taxon>
        <taxon>Ostropales</taxon>
        <taxon>Graphidaceae</taxon>
        <taxon>Gomphilloideae</taxon>
        <taxon>Gomphillus</taxon>
    </lineage>
</organism>
<evidence type="ECO:0000313" key="9">
    <source>
        <dbReference type="Proteomes" id="UP000664169"/>
    </source>
</evidence>
<dbReference type="AlphaFoldDB" id="A0A8H3EG92"/>
<dbReference type="FunFam" id="2.30.30.870:FF:000001">
    <property type="entry name" value="Protein pelota homolog"/>
    <property type="match status" value="1"/>
</dbReference>
<evidence type="ECO:0000256" key="1">
    <source>
        <dbReference type="ARBA" id="ARBA00001968"/>
    </source>
</evidence>
<dbReference type="FunFam" id="3.30.1330.30:FF:000008">
    <property type="entry name" value="Protein pelota homolog"/>
    <property type="match status" value="1"/>
</dbReference>
<evidence type="ECO:0000256" key="3">
    <source>
        <dbReference type="ARBA" id="ARBA00009504"/>
    </source>
</evidence>
<dbReference type="Pfam" id="PF03464">
    <property type="entry name" value="eRF1_2"/>
    <property type="match status" value="1"/>
</dbReference>
<dbReference type="GO" id="GO:0070651">
    <property type="term" value="P:nonfunctional rRNA decay"/>
    <property type="evidence" value="ECO:0007669"/>
    <property type="project" value="TreeGrafter"/>
</dbReference>
<comment type="subcellular location">
    <subcellularLocation>
        <location evidence="2 6">Cytoplasm</location>
    </subcellularLocation>
</comment>
<dbReference type="GO" id="GO:0046872">
    <property type="term" value="F:metal ion binding"/>
    <property type="evidence" value="ECO:0007669"/>
    <property type="project" value="UniProtKB-KW"/>
</dbReference>
<dbReference type="GO" id="GO:0070966">
    <property type="term" value="P:nuclear-transcribed mRNA catabolic process, no-go decay"/>
    <property type="evidence" value="ECO:0007669"/>
    <property type="project" value="InterPro"/>
</dbReference>
<reference evidence="8" key="1">
    <citation type="submission" date="2021-03" db="EMBL/GenBank/DDBJ databases">
        <authorList>
            <person name="Tagirdzhanova G."/>
        </authorList>
    </citation>
    <scope>NUCLEOTIDE SEQUENCE</scope>
</reference>
<name>A0A8H3EG92_9LECA</name>
<comment type="cofactor">
    <cofactor evidence="1 6">
        <name>a divalent metal cation</name>
        <dbReference type="ChEBI" id="CHEBI:60240"/>
    </cofactor>
</comment>
<dbReference type="NCBIfam" id="TIGR00111">
    <property type="entry name" value="pelota"/>
    <property type="match status" value="1"/>
</dbReference>
<comment type="caution">
    <text evidence="8">The sequence shown here is derived from an EMBL/GenBank/DDBJ whole genome shotgun (WGS) entry which is preliminary data.</text>
</comment>
<dbReference type="InterPro" id="IPR029064">
    <property type="entry name" value="Ribosomal_eL30-like_sf"/>
</dbReference>
<evidence type="ECO:0000313" key="8">
    <source>
        <dbReference type="EMBL" id="CAF9903407.1"/>
    </source>
</evidence>
<gene>
    <name evidence="8" type="ORF">GOMPHAMPRED_000233</name>
</gene>